<reference evidence="1" key="1">
    <citation type="submission" date="2023-02" db="EMBL/GenBank/DDBJ databases">
        <title>Colletotrichum kahawae CIFC_Que2 genome sequencing and assembly.</title>
        <authorList>
            <person name="Baroncelli R."/>
        </authorList>
    </citation>
    <scope>NUCLEOTIDE SEQUENCE</scope>
    <source>
        <strain evidence="1">CIFC_Que2</strain>
    </source>
</reference>
<evidence type="ECO:0000313" key="2">
    <source>
        <dbReference type="Proteomes" id="UP001281614"/>
    </source>
</evidence>
<sequence length="72" mass="8667">MAWVLRYGFYHRQRWIPYLLFSSHHHRTRHIHTIQPLLCINSQPPRPHHSRLRLAAVWATFGTRLLSRITCG</sequence>
<name>A0AAD9YG35_COLKA</name>
<dbReference type="EMBL" id="VYYT01000177">
    <property type="protein sequence ID" value="KAK2759741.1"/>
    <property type="molecule type" value="Genomic_DNA"/>
</dbReference>
<gene>
    <name evidence="1" type="ORF">CKAH01_16628</name>
</gene>
<dbReference type="AlphaFoldDB" id="A0AAD9YG35"/>
<accession>A0AAD9YG35</accession>
<dbReference type="Proteomes" id="UP001281614">
    <property type="component" value="Unassembled WGS sequence"/>
</dbReference>
<evidence type="ECO:0000313" key="1">
    <source>
        <dbReference type="EMBL" id="KAK2759741.1"/>
    </source>
</evidence>
<protein>
    <submittedName>
        <fullName evidence="1">Uncharacterized protein</fullName>
    </submittedName>
</protein>
<proteinExistence type="predicted"/>
<comment type="caution">
    <text evidence="1">The sequence shown here is derived from an EMBL/GenBank/DDBJ whole genome shotgun (WGS) entry which is preliminary data.</text>
</comment>
<organism evidence="1 2">
    <name type="scientific">Colletotrichum kahawae</name>
    <name type="common">Coffee berry disease fungus</name>
    <dbReference type="NCBI Taxonomy" id="34407"/>
    <lineage>
        <taxon>Eukaryota</taxon>
        <taxon>Fungi</taxon>
        <taxon>Dikarya</taxon>
        <taxon>Ascomycota</taxon>
        <taxon>Pezizomycotina</taxon>
        <taxon>Sordariomycetes</taxon>
        <taxon>Hypocreomycetidae</taxon>
        <taxon>Glomerellales</taxon>
        <taxon>Glomerellaceae</taxon>
        <taxon>Colletotrichum</taxon>
        <taxon>Colletotrichum gloeosporioides species complex</taxon>
    </lineage>
</organism>
<keyword evidence="2" id="KW-1185">Reference proteome</keyword>